<dbReference type="SUPFAM" id="SSF53697">
    <property type="entry name" value="SIS domain"/>
    <property type="match status" value="1"/>
</dbReference>
<feature type="compositionally biased region" description="Low complexity" evidence="1">
    <location>
        <begin position="16"/>
        <end position="25"/>
    </location>
</feature>
<protein>
    <submittedName>
        <fullName evidence="3">SIS domain-containing protein</fullName>
    </submittedName>
</protein>
<dbReference type="OrthoDB" id="3290068at2"/>
<dbReference type="RefSeq" id="WP_090591746.1">
    <property type="nucleotide sequence ID" value="NZ_LT629688.1"/>
</dbReference>
<dbReference type="Proteomes" id="UP000198546">
    <property type="component" value="Chromosome i"/>
</dbReference>
<dbReference type="Gene3D" id="3.40.50.10490">
    <property type="entry name" value="Glucose-6-phosphate isomerase like protein, domain 1"/>
    <property type="match status" value="1"/>
</dbReference>
<feature type="region of interest" description="Disordered" evidence="1">
    <location>
        <begin position="1"/>
        <end position="33"/>
    </location>
</feature>
<evidence type="ECO:0000259" key="2">
    <source>
        <dbReference type="Pfam" id="PF01380"/>
    </source>
</evidence>
<organism evidence="3 4">
    <name type="scientific">Auraticoccus monumenti</name>
    <dbReference type="NCBI Taxonomy" id="675864"/>
    <lineage>
        <taxon>Bacteria</taxon>
        <taxon>Bacillati</taxon>
        <taxon>Actinomycetota</taxon>
        <taxon>Actinomycetes</taxon>
        <taxon>Propionibacteriales</taxon>
        <taxon>Propionibacteriaceae</taxon>
        <taxon>Auraticoccus</taxon>
    </lineage>
</organism>
<dbReference type="STRING" id="675864.SAMN04489747_1319"/>
<dbReference type="GO" id="GO:0097367">
    <property type="term" value="F:carbohydrate derivative binding"/>
    <property type="evidence" value="ECO:0007669"/>
    <property type="project" value="InterPro"/>
</dbReference>
<dbReference type="InterPro" id="IPR046348">
    <property type="entry name" value="SIS_dom_sf"/>
</dbReference>
<reference evidence="3 4" key="1">
    <citation type="submission" date="2016-10" db="EMBL/GenBank/DDBJ databases">
        <authorList>
            <person name="de Groot N.N."/>
        </authorList>
    </citation>
    <scope>NUCLEOTIDE SEQUENCE [LARGE SCALE GENOMIC DNA]</scope>
    <source>
        <strain evidence="3 4">MON 2.2</strain>
    </source>
</reference>
<dbReference type="Pfam" id="PF01380">
    <property type="entry name" value="SIS"/>
    <property type="match status" value="1"/>
</dbReference>
<dbReference type="AlphaFoldDB" id="A0A1G6W1S4"/>
<dbReference type="InterPro" id="IPR001347">
    <property type="entry name" value="SIS_dom"/>
</dbReference>
<accession>A0A1G6W1S4</accession>
<evidence type="ECO:0000256" key="1">
    <source>
        <dbReference type="SAM" id="MobiDB-lite"/>
    </source>
</evidence>
<evidence type="ECO:0000313" key="4">
    <source>
        <dbReference type="Proteomes" id="UP000198546"/>
    </source>
</evidence>
<name>A0A1G6W1S4_9ACTN</name>
<dbReference type="GO" id="GO:1901135">
    <property type="term" value="P:carbohydrate derivative metabolic process"/>
    <property type="evidence" value="ECO:0007669"/>
    <property type="project" value="InterPro"/>
</dbReference>
<proteinExistence type="predicted"/>
<dbReference type="EMBL" id="LT629688">
    <property type="protein sequence ID" value="SDD59748.1"/>
    <property type="molecule type" value="Genomic_DNA"/>
</dbReference>
<keyword evidence="4" id="KW-1185">Reference proteome</keyword>
<feature type="domain" description="SIS" evidence="2">
    <location>
        <begin position="70"/>
        <end position="177"/>
    </location>
</feature>
<sequence length="238" mass="25074">MSAGEPPTREAPEPPGDGSSPGENGQEPSRAPRASALLKSRLVDAYREEFALGLEWAAADPTLEAAAARITGARRRFVLGAASSFTHASLLAAKLSAALAQVTLVDGTIVRPLDILSDVRDSDVLIVISLRRWRSYTIDNALPFVRAGGSLVVLTDSEENPLVEHASEAVVMRSGAGEPFARVPGGLRVHPESPQVSPIVVALVIDILATLSSASAKGAGRRLAERERLAGELGLYRD</sequence>
<gene>
    <name evidence="3" type="ORF">SAMN04489747_1319</name>
</gene>
<evidence type="ECO:0000313" key="3">
    <source>
        <dbReference type="EMBL" id="SDD59748.1"/>
    </source>
</evidence>